<protein>
    <submittedName>
        <fullName evidence="1">Uu.00g122620.m01.CDS01</fullName>
    </submittedName>
</protein>
<comment type="caution">
    <text evidence="1">The sequence shown here is derived from an EMBL/GenBank/DDBJ whole genome shotgun (WGS) entry which is preliminary data.</text>
</comment>
<evidence type="ECO:0000313" key="2">
    <source>
        <dbReference type="Proteomes" id="UP001295740"/>
    </source>
</evidence>
<dbReference type="AlphaFoldDB" id="A0AAI8VH60"/>
<reference evidence="1" key="1">
    <citation type="submission" date="2023-10" db="EMBL/GenBank/DDBJ databases">
        <authorList>
            <person name="Hackl T."/>
        </authorList>
    </citation>
    <scope>NUCLEOTIDE SEQUENCE</scope>
</reference>
<proteinExistence type="predicted"/>
<gene>
    <name evidence="1" type="ORF">KHLLAP_LOCUS5336</name>
</gene>
<dbReference type="EMBL" id="CAUWAG010000007">
    <property type="protein sequence ID" value="CAJ2504868.1"/>
    <property type="molecule type" value="Genomic_DNA"/>
</dbReference>
<sequence>MPISTQELQCLRFYDAQTPHRYRLSTMRELSAYFSHVYSITFPVRHDPLPLPLPRNIYSTGYNGVQLKSYA</sequence>
<evidence type="ECO:0000313" key="1">
    <source>
        <dbReference type="EMBL" id="CAJ2504868.1"/>
    </source>
</evidence>
<name>A0AAI8VH60_9PEZI</name>
<organism evidence="1 2">
    <name type="scientific">Anthostomella pinea</name>
    <dbReference type="NCBI Taxonomy" id="933095"/>
    <lineage>
        <taxon>Eukaryota</taxon>
        <taxon>Fungi</taxon>
        <taxon>Dikarya</taxon>
        <taxon>Ascomycota</taxon>
        <taxon>Pezizomycotina</taxon>
        <taxon>Sordariomycetes</taxon>
        <taxon>Xylariomycetidae</taxon>
        <taxon>Xylariales</taxon>
        <taxon>Xylariaceae</taxon>
        <taxon>Anthostomella</taxon>
    </lineage>
</organism>
<accession>A0AAI8VH60</accession>
<keyword evidence="2" id="KW-1185">Reference proteome</keyword>
<dbReference type="Proteomes" id="UP001295740">
    <property type="component" value="Unassembled WGS sequence"/>
</dbReference>